<evidence type="ECO:0000259" key="14">
    <source>
        <dbReference type="PROSITE" id="PS51099"/>
    </source>
</evidence>
<keyword evidence="6" id="KW-0808">Transferase</keyword>
<feature type="transmembrane region" description="Helical" evidence="12">
    <location>
        <begin position="314"/>
        <end position="334"/>
    </location>
</feature>
<keyword evidence="3" id="KW-1003">Cell membrane</keyword>
<dbReference type="InterPro" id="IPR003353">
    <property type="entry name" value="PTS_IIB_fruc"/>
</dbReference>
<dbReference type="PROSITE" id="PS51094">
    <property type="entry name" value="PTS_EIIA_TYPE_2"/>
    <property type="match status" value="1"/>
</dbReference>
<dbReference type="InterPro" id="IPR006327">
    <property type="entry name" value="PTS_IIC_fruc"/>
</dbReference>
<feature type="transmembrane region" description="Helical" evidence="12">
    <location>
        <begin position="426"/>
        <end position="456"/>
    </location>
</feature>
<organism evidence="16 17">
    <name type="scientific">Gordonia phosphorivorans</name>
    <dbReference type="NCBI Taxonomy" id="1056982"/>
    <lineage>
        <taxon>Bacteria</taxon>
        <taxon>Bacillati</taxon>
        <taxon>Actinomycetota</taxon>
        <taxon>Actinomycetes</taxon>
        <taxon>Mycobacteriales</taxon>
        <taxon>Gordoniaceae</taxon>
        <taxon>Gordonia</taxon>
    </lineage>
</organism>
<reference evidence="16 17" key="1">
    <citation type="submission" date="2024-09" db="EMBL/GenBank/DDBJ databases">
        <authorList>
            <person name="Sun Q."/>
            <person name="Mori K."/>
        </authorList>
    </citation>
    <scope>NUCLEOTIDE SEQUENCE [LARGE SCALE GENOMIC DNA]</scope>
    <source>
        <strain evidence="16 17">CCM 7957</strain>
    </source>
</reference>
<evidence type="ECO:0000256" key="4">
    <source>
        <dbReference type="ARBA" id="ARBA00022553"/>
    </source>
</evidence>
<comment type="subcellular location">
    <subcellularLocation>
        <location evidence="1">Cell inner membrane</location>
        <topology evidence="1">Multi-pass membrane protein</topology>
    </subcellularLocation>
</comment>
<accession>A0ABV6H8R0</accession>
<evidence type="ECO:0000256" key="2">
    <source>
        <dbReference type="ARBA" id="ARBA00022448"/>
    </source>
</evidence>
<dbReference type="SUPFAM" id="SSF52794">
    <property type="entry name" value="PTS system IIB component-like"/>
    <property type="match status" value="1"/>
</dbReference>
<feature type="domain" description="PTS EIIA type-2" evidence="13">
    <location>
        <begin position="4"/>
        <end position="148"/>
    </location>
</feature>
<dbReference type="PROSITE" id="PS51099">
    <property type="entry name" value="PTS_EIIB_TYPE_2"/>
    <property type="match status" value="1"/>
</dbReference>
<dbReference type="InterPro" id="IPR013011">
    <property type="entry name" value="PTS_EIIB_2"/>
</dbReference>
<sequence>MSEPILTPELVLLDADAGADAEAVIDRLARTLAATGRCTDPEQLVTAALAREASSPTGLPGGLAIPHARVESVTTASLVMARLSPAVDFGAADGPADIVFLIAAPGGAGTEHMKLLSSLARALVRPDFVAALRAAPDPEAVVALVDEAVAPAPKTAPTPAAPAEAPTPAADPARAVRILAVTACPTGIAHTYMAADALSAAAERAGVEFAVEPQGSSGTTPFTAAALAAADAVIFATDVGVKGRERFANKPVIESGVKRAINSPDTMIAEAVAAAGDPHAHRVAGGAAAADPGDEDASTIGVGGRLKQALLTGVSYMIPFVAAGGLLMALGFLFGGYEIANAKVCIPQDLVDGNVTYPSGCLGGMNDAGFYALNNTLWDLPPGGILQYLGAVLFAVGSLAMAFMVPVLAGYIAFAIADRPGIAPGFAAGAVSLAVGAGFIGGLIGGLFAGVVALWFTRLRLPRWAAGLMPVVVIPLCATLIVGGIMYMFLGGPLSWLNEQMEDGLNSMSGSSKIVLGVVVGLMMCFDLGGPVNKAAYAFAVAGLGLAEAGSAQWQIMAAVMAAGMVPPLALALASTVLRPGTFTEPERENGKAAWLLGASFISEGAIPFAAADPFRVIPAMMLGGAVTGGLSMALDVQLRAPHGGVFVLFAMNGTWWKFLIALAAGVVVSAFAVVAAKQFRRAPAEAAPQPVAA</sequence>
<dbReference type="PROSITE" id="PS51104">
    <property type="entry name" value="PTS_EIIC_TYPE_2"/>
    <property type="match status" value="1"/>
</dbReference>
<keyword evidence="2" id="KW-0813">Transport</keyword>
<feature type="transmembrane region" description="Helical" evidence="12">
    <location>
        <begin position="593"/>
        <end position="610"/>
    </location>
</feature>
<feature type="transmembrane region" description="Helical" evidence="12">
    <location>
        <begin position="617"/>
        <end position="635"/>
    </location>
</feature>
<dbReference type="CDD" id="cd05569">
    <property type="entry name" value="PTS_IIB_fructose"/>
    <property type="match status" value="1"/>
</dbReference>
<dbReference type="NCBIfam" id="TIGR00829">
    <property type="entry name" value="FRU"/>
    <property type="match status" value="1"/>
</dbReference>
<dbReference type="InterPro" id="IPR016152">
    <property type="entry name" value="PTrfase/Anion_transptr"/>
</dbReference>
<keyword evidence="4" id="KW-0597">Phosphoprotein</keyword>
<dbReference type="Gene3D" id="3.40.50.2300">
    <property type="match status" value="1"/>
</dbReference>
<feature type="domain" description="PTS EIIB type-2" evidence="14">
    <location>
        <begin position="176"/>
        <end position="273"/>
    </location>
</feature>
<evidence type="ECO:0000256" key="3">
    <source>
        <dbReference type="ARBA" id="ARBA00022475"/>
    </source>
</evidence>
<dbReference type="RefSeq" id="WP_382363786.1">
    <property type="nucleotide sequence ID" value="NZ_JBHLWV010000020.1"/>
</dbReference>
<dbReference type="SUPFAM" id="SSF55804">
    <property type="entry name" value="Phoshotransferase/anion transport protein"/>
    <property type="match status" value="1"/>
</dbReference>
<gene>
    <name evidence="16" type="ORF">ACFFJD_10380</name>
</gene>
<evidence type="ECO:0000256" key="11">
    <source>
        <dbReference type="ARBA" id="ARBA00023136"/>
    </source>
</evidence>
<feature type="transmembrane region" description="Helical" evidence="12">
    <location>
        <begin position="559"/>
        <end position="578"/>
    </location>
</feature>
<evidence type="ECO:0000256" key="5">
    <source>
        <dbReference type="ARBA" id="ARBA00022597"/>
    </source>
</evidence>
<evidence type="ECO:0000259" key="13">
    <source>
        <dbReference type="PROSITE" id="PS51094"/>
    </source>
</evidence>
<evidence type="ECO:0000256" key="1">
    <source>
        <dbReference type="ARBA" id="ARBA00004429"/>
    </source>
</evidence>
<dbReference type="Pfam" id="PF00359">
    <property type="entry name" value="PTS_EIIA_2"/>
    <property type="match status" value="1"/>
</dbReference>
<keyword evidence="9" id="KW-0418">Kinase</keyword>
<dbReference type="NCBIfam" id="TIGR01427">
    <property type="entry name" value="PTS_IIC_fructo"/>
    <property type="match status" value="1"/>
</dbReference>
<evidence type="ECO:0000256" key="10">
    <source>
        <dbReference type="ARBA" id="ARBA00022989"/>
    </source>
</evidence>
<evidence type="ECO:0000256" key="9">
    <source>
        <dbReference type="ARBA" id="ARBA00022777"/>
    </source>
</evidence>
<evidence type="ECO:0000313" key="16">
    <source>
        <dbReference type="EMBL" id="MFC0315257.1"/>
    </source>
</evidence>
<dbReference type="PANTHER" id="PTHR30505">
    <property type="entry name" value="FRUCTOSE-LIKE PERMEASE"/>
    <property type="match status" value="1"/>
</dbReference>
<dbReference type="InterPro" id="IPR002178">
    <property type="entry name" value="PTS_EIIA_type-2_dom"/>
</dbReference>
<dbReference type="CDD" id="cd00211">
    <property type="entry name" value="PTS_IIA_fru"/>
    <property type="match status" value="1"/>
</dbReference>
<evidence type="ECO:0000256" key="6">
    <source>
        <dbReference type="ARBA" id="ARBA00022679"/>
    </source>
</evidence>
<name>A0ABV6H8R0_9ACTN</name>
<keyword evidence="8 12" id="KW-0812">Transmembrane</keyword>
<keyword evidence="10 12" id="KW-1133">Transmembrane helix</keyword>
<feature type="transmembrane region" description="Helical" evidence="12">
    <location>
        <begin position="511"/>
        <end position="529"/>
    </location>
</feature>
<dbReference type="Pfam" id="PF02302">
    <property type="entry name" value="PTS_IIB"/>
    <property type="match status" value="1"/>
</dbReference>
<feature type="transmembrane region" description="Helical" evidence="12">
    <location>
        <begin position="385"/>
        <end position="414"/>
    </location>
</feature>
<evidence type="ECO:0000256" key="12">
    <source>
        <dbReference type="SAM" id="Phobius"/>
    </source>
</evidence>
<feature type="domain" description="PTS EIIC type-2" evidence="15">
    <location>
        <begin position="306"/>
        <end position="687"/>
    </location>
</feature>
<dbReference type="Gene3D" id="3.40.930.10">
    <property type="entry name" value="Mannitol-specific EII, Chain A"/>
    <property type="match status" value="1"/>
</dbReference>
<evidence type="ECO:0000256" key="8">
    <source>
        <dbReference type="ARBA" id="ARBA00022692"/>
    </source>
</evidence>
<evidence type="ECO:0000259" key="15">
    <source>
        <dbReference type="PROSITE" id="PS51104"/>
    </source>
</evidence>
<feature type="transmembrane region" description="Helical" evidence="12">
    <location>
        <begin position="655"/>
        <end position="677"/>
    </location>
</feature>
<evidence type="ECO:0000313" key="17">
    <source>
        <dbReference type="Proteomes" id="UP001589783"/>
    </source>
</evidence>
<keyword evidence="11 12" id="KW-0472">Membrane</keyword>
<evidence type="ECO:0000256" key="7">
    <source>
        <dbReference type="ARBA" id="ARBA00022683"/>
    </source>
</evidence>
<dbReference type="InterPro" id="IPR013014">
    <property type="entry name" value="PTS_EIIC_2"/>
</dbReference>
<dbReference type="Proteomes" id="UP001589783">
    <property type="component" value="Unassembled WGS sequence"/>
</dbReference>
<protein>
    <submittedName>
        <fullName evidence="16">Fructose-specific PTS transporter subunit EIIC</fullName>
    </submittedName>
</protein>
<feature type="transmembrane region" description="Helical" evidence="12">
    <location>
        <begin position="468"/>
        <end position="490"/>
    </location>
</feature>
<dbReference type="InterPro" id="IPR036095">
    <property type="entry name" value="PTS_EIIB-like_sf"/>
</dbReference>
<dbReference type="PANTHER" id="PTHR30505:SF0">
    <property type="entry name" value="FRUCTOSE-LIKE PTS SYSTEM EIIBC COMPONENT-RELATED"/>
    <property type="match status" value="1"/>
</dbReference>
<keyword evidence="5" id="KW-0762">Sugar transport</keyword>
<dbReference type="EMBL" id="JBHLWV010000020">
    <property type="protein sequence ID" value="MFC0315257.1"/>
    <property type="molecule type" value="Genomic_DNA"/>
</dbReference>
<comment type="caution">
    <text evidence="16">The sequence shown here is derived from an EMBL/GenBank/DDBJ whole genome shotgun (WGS) entry which is preliminary data.</text>
</comment>
<keyword evidence="17" id="KW-1185">Reference proteome</keyword>
<keyword evidence="7" id="KW-0598">Phosphotransferase system</keyword>
<dbReference type="InterPro" id="IPR003501">
    <property type="entry name" value="PTS_EIIB_2/3"/>
</dbReference>
<dbReference type="InterPro" id="IPR050864">
    <property type="entry name" value="Bacterial_PTS_Sugar_Transport"/>
</dbReference>
<proteinExistence type="predicted"/>